<accession>A0A5J4KRE6</accession>
<sequence>MENVLDPVAPQESEKPKLKILDGVFHSAQKKGIPKLVGPEGFEIELPGSVFQALCQVIYHMLQGNAVSIIPVTKELTTQEAADFLNVSRPFLIKLLEEGKMPFSKVGTHRRIRFSDVLAYKKSQAKVRKRGLAEMTRIAEDEGVYD</sequence>
<proteinExistence type="predicted"/>
<reference evidence="2 3" key="1">
    <citation type="submission" date="2019-10" db="EMBL/GenBank/DDBJ databases">
        <title>Dictyobacter vulcani sp. nov., within the class Ktedonobacteria, isolated from soil of volcanic Mt. Zao.</title>
        <authorList>
            <person name="Zheng Y."/>
            <person name="Wang C.M."/>
            <person name="Sakai Y."/>
            <person name="Abe K."/>
            <person name="Yokota A."/>
            <person name="Yabe S."/>
        </authorList>
    </citation>
    <scope>NUCLEOTIDE SEQUENCE [LARGE SCALE GENOMIC DNA]</scope>
    <source>
        <strain evidence="2 3">W12</strain>
    </source>
</reference>
<evidence type="ECO:0000259" key="1">
    <source>
        <dbReference type="Pfam" id="PF12728"/>
    </source>
</evidence>
<dbReference type="Proteomes" id="UP000326912">
    <property type="component" value="Unassembled WGS sequence"/>
</dbReference>
<evidence type="ECO:0000313" key="3">
    <source>
        <dbReference type="Proteomes" id="UP000326912"/>
    </source>
</evidence>
<name>A0A5J4KRE6_9CHLR</name>
<evidence type="ECO:0000313" key="2">
    <source>
        <dbReference type="EMBL" id="GER89001.1"/>
    </source>
</evidence>
<keyword evidence="3" id="KW-1185">Reference proteome</keyword>
<protein>
    <recommendedName>
        <fullName evidence="1">Helix-turn-helix domain-containing protein</fullName>
    </recommendedName>
</protein>
<dbReference type="NCBIfam" id="TIGR01764">
    <property type="entry name" value="excise"/>
    <property type="match status" value="1"/>
</dbReference>
<dbReference type="RefSeq" id="WP_151756829.1">
    <property type="nucleotide sequence ID" value="NZ_BKZW01000001.1"/>
</dbReference>
<feature type="domain" description="Helix-turn-helix" evidence="1">
    <location>
        <begin position="76"/>
        <end position="124"/>
    </location>
</feature>
<comment type="caution">
    <text evidence="2">The sequence shown here is derived from an EMBL/GenBank/DDBJ whole genome shotgun (WGS) entry which is preliminary data.</text>
</comment>
<dbReference type="Pfam" id="PF12728">
    <property type="entry name" value="HTH_17"/>
    <property type="match status" value="1"/>
</dbReference>
<dbReference type="InterPro" id="IPR010093">
    <property type="entry name" value="SinI_DNA-bd"/>
</dbReference>
<organism evidence="2 3">
    <name type="scientific">Dictyobacter vulcani</name>
    <dbReference type="NCBI Taxonomy" id="2607529"/>
    <lineage>
        <taxon>Bacteria</taxon>
        <taxon>Bacillati</taxon>
        <taxon>Chloroflexota</taxon>
        <taxon>Ktedonobacteria</taxon>
        <taxon>Ktedonobacterales</taxon>
        <taxon>Dictyobacteraceae</taxon>
        <taxon>Dictyobacter</taxon>
    </lineage>
</organism>
<dbReference type="GO" id="GO:0003677">
    <property type="term" value="F:DNA binding"/>
    <property type="evidence" value="ECO:0007669"/>
    <property type="project" value="InterPro"/>
</dbReference>
<dbReference type="EMBL" id="BKZW01000001">
    <property type="protein sequence ID" value="GER89001.1"/>
    <property type="molecule type" value="Genomic_DNA"/>
</dbReference>
<dbReference type="InterPro" id="IPR009061">
    <property type="entry name" value="DNA-bd_dom_put_sf"/>
</dbReference>
<dbReference type="AlphaFoldDB" id="A0A5J4KRE6"/>
<dbReference type="SUPFAM" id="SSF46955">
    <property type="entry name" value="Putative DNA-binding domain"/>
    <property type="match status" value="1"/>
</dbReference>
<gene>
    <name evidence="2" type="ORF">KDW_31630</name>
</gene>
<dbReference type="InterPro" id="IPR041657">
    <property type="entry name" value="HTH_17"/>
</dbReference>